<protein>
    <submittedName>
        <fullName evidence="1">Uncharacterized protein</fullName>
    </submittedName>
</protein>
<dbReference type="AlphaFoldDB" id="A0A327KWS9"/>
<proteinExistence type="predicted"/>
<dbReference type="Proteomes" id="UP000248863">
    <property type="component" value="Unassembled WGS sequence"/>
</dbReference>
<gene>
    <name evidence="1" type="ORF">CH338_01455</name>
</gene>
<accession>A0A327KWS9</accession>
<organism evidence="1 2">
    <name type="scientific">Rhodoplanes elegans</name>
    <dbReference type="NCBI Taxonomy" id="29408"/>
    <lineage>
        <taxon>Bacteria</taxon>
        <taxon>Pseudomonadati</taxon>
        <taxon>Pseudomonadota</taxon>
        <taxon>Alphaproteobacteria</taxon>
        <taxon>Hyphomicrobiales</taxon>
        <taxon>Nitrobacteraceae</taxon>
        <taxon>Rhodoplanes</taxon>
    </lineage>
</organism>
<keyword evidence="2" id="KW-1185">Reference proteome</keyword>
<evidence type="ECO:0000313" key="1">
    <source>
        <dbReference type="EMBL" id="RAI41995.1"/>
    </source>
</evidence>
<reference evidence="1 2" key="1">
    <citation type="submission" date="2017-07" db="EMBL/GenBank/DDBJ databases">
        <title>Draft Genome Sequences of Select Purple Nonsulfur Bacteria.</title>
        <authorList>
            <person name="Lasarre B."/>
            <person name="Mckinlay J.B."/>
        </authorList>
    </citation>
    <scope>NUCLEOTIDE SEQUENCE [LARGE SCALE GENOMIC DNA]</scope>
    <source>
        <strain evidence="1 2">DSM 11907</strain>
    </source>
</reference>
<dbReference type="EMBL" id="NPEU01000006">
    <property type="protein sequence ID" value="RAI41995.1"/>
    <property type="molecule type" value="Genomic_DNA"/>
</dbReference>
<comment type="caution">
    <text evidence="1">The sequence shown here is derived from an EMBL/GenBank/DDBJ whole genome shotgun (WGS) entry which is preliminary data.</text>
</comment>
<name>A0A327KWS9_9BRAD</name>
<evidence type="ECO:0000313" key="2">
    <source>
        <dbReference type="Proteomes" id="UP000248863"/>
    </source>
</evidence>
<sequence length="151" mass="16446">MLVTIDDDTLSAPLRYTDKAVTRLSSDPIRYGLVSAGETYVHALLGSVLPDDTSENAQSTTITIDNVVEDVWSSIRGLTADATVSVALVMIAMPDEQFLAYTGLRVVDRSVKYEAITLEVSRHANRSGAADLLYPLSGERQTKRKAPGLFR</sequence>